<dbReference type="EMBL" id="ML208771">
    <property type="protein sequence ID" value="TFK60468.1"/>
    <property type="molecule type" value="Genomic_DNA"/>
</dbReference>
<organism evidence="1 2">
    <name type="scientific">Pluteus cervinus</name>
    <dbReference type="NCBI Taxonomy" id="181527"/>
    <lineage>
        <taxon>Eukaryota</taxon>
        <taxon>Fungi</taxon>
        <taxon>Dikarya</taxon>
        <taxon>Basidiomycota</taxon>
        <taxon>Agaricomycotina</taxon>
        <taxon>Agaricomycetes</taxon>
        <taxon>Agaricomycetidae</taxon>
        <taxon>Agaricales</taxon>
        <taxon>Pluteineae</taxon>
        <taxon>Pluteaceae</taxon>
        <taxon>Pluteus</taxon>
    </lineage>
</organism>
<accession>A0ACD3A3R2</accession>
<evidence type="ECO:0000313" key="1">
    <source>
        <dbReference type="EMBL" id="TFK60468.1"/>
    </source>
</evidence>
<gene>
    <name evidence="1" type="ORF">BDN72DRAFT_904935</name>
</gene>
<dbReference type="Proteomes" id="UP000308600">
    <property type="component" value="Unassembled WGS sequence"/>
</dbReference>
<sequence length="606" mass="66766">MDEDSDPYKLHPDNVALYRFLRSIEGMVKKCQENATQPRRDDVVDWVTNLEQAISLYKKMPENVASNFVFPRFCLSVLAELRRVAQTVIESDWDKAIELQSISGSDPRIKAEELYDEDWFDGGEKTPEATDLGRPIPLPSNPGIERVRTPPRHVDANINDFHMQSPPGRVEPANAISHQTVQSVVQVEYEKAASVSLVPAMARHEASSTPLKSFPPAPVVWPSPHPVPQPTTENFSLHAPHTALANRPPHVQRDGNYLVHLQSSGEPSKAFHHPDFSTNNSMSRLTTKPDSFQQASVPVIHEPRNSQELVAEPALIAAEGSLASTSDGTKVMPEDQGQQEEAYGDDEEDEEHRQTFPKAVTGTAKSSPIPSIGLAGPSQTTVAESRADTDLSSSNSINTPFTFKMALDSAPHSGALERRNRSRKSAEETKQRDLKANADVAGKIRIPGGIGNICRGPAFELPADLEVYNNLLLTRITALEERVRSQTSIIESQHTLIENAIKTVGGFGAEIKKLDARISQLKDREETALARQVGSLEEMVEAMRLDISLKVNIPQGIQPSSLEANPGWTTSELDVSTMINVYAARYTSIDQLYMTQQPSSSSFYSQ</sequence>
<protein>
    <submittedName>
        <fullName evidence="1">Uncharacterized protein</fullName>
    </submittedName>
</protein>
<reference evidence="1 2" key="1">
    <citation type="journal article" date="2019" name="Nat. Ecol. Evol.">
        <title>Megaphylogeny resolves global patterns of mushroom evolution.</title>
        <authorList>
            <person name="Varga T."/>
            <person name="Krizsan K."/>
            <person name="Foldi C."/>
            <person name="Dima B."/>
            <person name="Sanchez-Garcia M."/>
            <person name="Sanchez-Ramirez S."/>
            <person name="Szollosi G.J."/>
            <person name="Szarkandi J.G."/>
            <person name="Papp V."/>
            <person name="Albert L."/>
            <person name="Andreopoulos W."/>
            <person name="Angelini C."/>
            <person name="Antonin V."/>
            <person name="Barry K.W."/>
            <person name="Bougher N.L."/>
            <person name="Buchanan P."/>
            <person name="Buyck B."/>
            <person name="Bense V."/>
            <person name="Catcheside P."/>
            <person name="Chovatia M."/>
            <person name="Cooper J."/>
            <person name="Damon W."/>
            <person name="Desjardin D."/>
            <person name="Finy P."/>
            <person name="Geml J."/>
            <person name="Haridas S."/>
            <person name="Hughes K."/>
            <person name="Justo A."/>
            <person name="Karasinski D."/>
            <person name="Kautmanova I."/>
            <person name="Kiss B."/>
            <person name="Kocsube S."/>
            <person name="Kotiranta H."/>
            <person name="LaButti K.M."/>
            <person name="Lechner B.E."/>
            <person name="Liimatainen K."/>
            <person name="Lipzen A."/>
            <person name="Lukacs Z."/>
            <person name="Mihaltcheva S."/>
            <person name="Morgado L.N."/>
            <person name="Niskanen T."/>
            <person name="Noordeloos M.E."/>
            <person name="Ohm R.A."/>
            <person name="Ortiz-Santana B."/>
            <person name="Ovrebo C."/>
            <person name="Racz N."/>
            <person name="Riley R."/>
            <person name="Savchenko A."/>
            <person name="Shiryaev A."/>
            <person name="Soop K."/>
            <person name="Spirin V."/>
            <person name="Szebenyi C."/>
            <person name="Tomsovsky M."/>
            <person name="Tulloss R.E."/>
            <person name="Uehling J."/>
            <person name="Grigoriev I.V."/>
            <person name="Vagvolgyi C."/>
            <person name="Papp T."/>
            <person name="Martin F.M."/>
            <person name="Miettinen O."/>
            <person name="Hibbett D.S."/>
            <person name="Nagy L.G."/>
        </authorList>
    </citation>
    <scope>NUCLEOTIDE SEQUENCE [LARGE SCALE GENOMIC DNA]</scope>
    <source>
        <strain evidence="1 2">NL-1719</strain>
    </source>
</reference>
<name>A0ACD3A3R2_9AGAR</name>
<proteinExistence type="predicted"/>
<keyword evidence="2" id="KW-1185">Reference proteome</keyword>
<evidence type="ECO:0000313" key="2">
    <source>
        <dbReference type="Proteomes" id="UP000308600"/>
    </source>
</evidence>